<evidence type="ECO:0000313" key="3">
    <source>
        <dbReference type="EMBL" id="QDT37099.1"/>
    </source>
</evidence>
<keyword evidence="4" id="KW-1185">Reference proteome</keyword>
<feature type="transmembrane region" description="Helical" evidence="2">
    <location>
        <begin position="122"/>
        <end position="141"/>
    </location>
</feature>
<organism evidence="3 4">
    <name type="scientific">Stratiformator vulcanicus</name>
    <dbReference type="NCBI Taxonomy" id="2527980"/>
    <lineage>
        <taxon>Bacteria</taxon>
        <taxon>Pseudomonadati</taxon>
        <taxon>Planctomycetota</taxon>
        <taxon>Planctomycetia</taxon>
        <taxon>Planctomycetales</taxon>
        <taxon>Planctomycetaceae</taxon>
        <taxon>Stratiformator</taxon>
    </lineage>
</organism>
<keyword evidence="2" id="KW-0472">Membrane</keyword>
<feature type="region of interest" description="Disordered" evidence="1">
    <location>
        <begin position="60"/>
        <end position="85"/>
    </location>
</feature>
<evidence type="ECO:0000313" key="4">
    <source>
        <dbReference type="Proteomes" id="UP000317318"/>
    </source>
</evidence>
<dbReference type="AlphaFoldDB" id="A0A517QZN6"/>
<feature type="transmembrane region" description="Helical" evidence="2">
    <location>
        <begin position="166"/>
        <end position="187"/>
    </location>
</feature>
<sequence length="276" mass="30633">MSDDTAKPESSESASPADIQSVYLVSYPKVTLLWPTFLLALISGVCTLFAGDLAPAVGMDGPPAAQETSSDVEGEETVDDETPAAKPVQRKGNRFAEFLGVLFLGVFGLNLVVLAFDFPRTASLTLLFLIFGVLMGALLLFRTNPDLLPAITDILQFVKPIANADFYFLFFGILCLIFICVFLSVQFDYWEVRPNELLHHHGFLSNLKRYPTRNLRVEKEITDVFEYALLGSGRLILYPEDERRAIVLDNVPAIGRKEQQITKLLGAMQVQIRTAP</sequence>
<evidence type="ECO:0000256" key="1">
    <source>
        <dbReference type="SAM" id="MobiDB-lite"/>
    </source>
</evidence>
<feature type="compositionally biased region" description="Acidic residues" evidence="1">
    <location>
        <begin position="70"/>
        <end position="82"/>
    </location>
</feature>
<gene>
    <name evidence="3" type="ORF">Pan189_14670</name>
</gene>
<dbReference type="EMBL" id="CP036268">
    <property type="protein sequence ID" value="QDT37099.1"/>
    <property type="molecule type" value="Genomic_DNA"/>
</dbReference>
<accession>A0A517QZN6</accession>
<protein>
    <submittedName>
        <fullName evidence="3">Uncharacterized protein</fullName>
    </submittedName>
</protein>
<reference evidence="3 4" key="1">
    <citation type="submission" date="2019-02" db="EMBL/GenBank/DDBJ databases">
        <title>Deep-cultivation of Planctomycetes and their phenomic and genomic characterization uncovers novel biology.</title>
        <authorList>
            <person name="Wiegand S."/>
            <person name="Jogler M."/>
            <person name="Boedeker C."/>
            <person name="Pinto D."/>
            <person name="Vollmers J."/>
            <person name="Rivas-Marin E."/>
            <person name="Kohn T."/>
            <person name="Peeters S.H."/>
            <person name="Heuer A."/>
            <person name="Rast P."/>
            <person name="Oberbeckmann S."/>
            <person name="Bunk B."/>
            <person name="Jeske O."/>
            <person name="Meyerdierks A."/>
            <person name="Storesund J.E."/>
            <person name="Kallscheuer N."/>
            <person name="Luecker S."/>
            <person name="Lage O.M."/>
            <person name="Pohl T."/>
            <person name="Merkel B.J."/>
            <person name="Hornburger P."/>
            <person name="Mueller R.-W."/>
            <person name="Bruemmer F."/>
            <person name="Labrenz M."/>
            <person name="Spormann A.M."/>
            <person name="Op den Camp H."/>
            <person name="Overmann J."/>
            <person name="Amann R."/>
            <person name="Jetten M.S.M."/>
            <person name="Mascher T."/>
            <person name="Medema M.H."/>
            <person name="Devos D.P."/>
            <person name="Kaster A.-K."/>
            <person name="Ovreas L."/>
            <person name="Rohde M."/>
            <person name="Galperin M.Y."/>
            <person name="Jogler C."/>
        </authorList>
    </citation>
    <scope>NUCLEOTIDE SEQUENCE [LARGE SCALE GENOMIC DNA]</scope>
    <source>
        <strain evidence="3 4">Pan189</strain>
    </source>
</reference>
<dbReference type="OrthoDB" id="253227at2"/>
<evidence type="ECO:0000256" key="2">
    <source>
        <dbReference type="SAM" id="Phobius"/>
    </source>
</evidence>
<dbReference type="KEGG" id="svp:Pan189_14670"/>
<feature type="transmembrane region" description="Helical" evidence="2">
    <location>
        <begin position="32"/>
        <end position="51"/>
    </location>
</feature>
<proteinExistence type="predicted"/>
<dbReference type="RefSeq" id="WP_145363245.1">
    <property type="nucleotide sequence ID" value="NZ_CP036268.1"/>
</dbReference>
<feature type="transmembrane region" description="Helical" evidence="2">
    <location>
        <begin position="95"/>
        <end position="116"/>
    </location>
</feature>
<name>A0A517QZN6_9PLAN</name>
<keyword evidence="2" id="KW-1133">Transmembrane helix</keyword>
<dbReference type="Proteomes" id="UP000317318">
    <property type="component" value="Chromosome"/>
</dbReference>
<keyword evidence="2" id="KW-0812">Transmembrane</keyword>